<proteinExistence type="predicted"/>
<feature type="transmembrane region" description="Helical" evidence="1">
    <location>
        <begin position="35"/>
        <end position="56"/>
    </location>
</feature>
<sequence length="131" mass="14784">MNLRCIFGMKMAMIPPMNIDAPPKMTHPIISVFSWWWSCAGVLVVGIMVVEINVVVKKQNPRIDVEYFLPNSCVSDAGRTDANPPLSKPIRIMYIKNTMKFLANVQNIIENSPENIRVRPSKPKCPILSDT</sequence>
<evidence type="ECO:0000313" key="2">
    <source>
        <dbReference type="EMBL" id="OLY81194.1"/>
    </source>
</evidence>
<name>A0A1R0GWB5_9FUNG</name>
<keyword evidence="1" id="KW-1133">Transmembrane helix</keyword>
<gene>
    <name evidence="2" type="ORF">AYI68_g4704</name>
</gene>
<evidence type="ECO:0000256" key="1">
    <source>
        <dbReference type="SAM" id="Phobius"/>
    </source>
</evidence>
<accession>A0A1R0GWB5</accession>
<protein>
    <submittedName>
        <fullName evidence="2">Uncharacterized protein</fullName>
    </submittedName>
</protein>
<evidence type="ECO:0000313" key="3">
    <source>
        <dbReference type="Proteomes" id="UP000187455"/>
    </source>
</evidence>
<dbReference type="AlphaFoldDB" id="A0A1R0GWB5"/>
<keyword evidence="1" id="KW-0472">Membrane</keyword>
<keyword evidence="1" id="KW-0812">Transmembrane</keyword>
<dbReference type="Proteomes" id="UP000187455">
    <property type="component" value="Unassembled WGS sequence"/>
</dbReference>
<organism evidence="2 3">
    <name type="scientific">Smittium mucronatum</name>
    <dbReference type="NCBI Taxonomy" id="133383"/>
    <lineage>
        <taxon>Eukaryota</taxon>
        <taxon>Fungi</taxon>
        <taxon>Fungi incertae sedis</taxon>
        <taxon>Zoopagomycota</taxon>
        <taxon>Kickxellomycotina</taxon>
        <taxon>Harpellomycetes</taxon>
        <taxon>Harpellales</taxon>
        <taxon>Legeriomycetaceae</taxon>
        <taxon>Smittium</taxon>
    </lineage>
</organism>
<keyword evidence="3" id="KW-1185">Reference proteome</keyword>
<comment type="caution">
    <text evidence="2">The sequence shown here is derived from an EMBL/GenBank/DDBJ whole genome shotgun (WGS) entry which is preliminary data.</text>
</comment>
<dbReference type="EMBL" id="LSSL01002682">
    <property type="protein sequence ID" value="OLY81194.1"/>
    <property type="molecule type" value="Genomic_DNA"/>
</dbReference>
<reference evidence="2 3" key="1">
    <citation type="journal article" date="2016" name="Mol. Biol. Evol.">
        <title>Genome-Wide Survey of Gut Fungi (Harpellales) Reveals the First Horizontally Transferred Ubiquitin Gene from a Mosquito Host.</title>
        <authorList>
            <person name="Wang Y."/>
            <person name="White M.M."/>
            <person name="Kvist S."/>
            <person name="Moncalvo J.M."/>
        </authorList>
    </citation>
    <scope>NUCLEOTIDE SEQUENCE [LARGE SCALE GENOMIC DNA]</scope>
    <source>
        <strain evidence="2 3">ALG-7-W6</strain>
    </source>
</reference>